<dbReference type="EMBL" id="CATQJA010001873">
    <property type="protein sequence ID" value="CAJ0568962.1"/>
    <property type="molecule type" value="Genomic_DNA"/>
</dbReference>
<keyword evidence="2" id="KW-0732">Signal</keyword>
<evidence type="ECO:0000256" key="2">
    <source>
        <dbReference type="SAM" id="SignalP"/>
    </source>
</evidence>
<feature type="compositionally biased region" description="Low complexity" evidence="1">
    <location>
        <begin position="32"/>
        <end position="50"/>
    </location>
</feature>
<feature type="compositionally biased region" description="Basic and acidic residues" evidence="1">
    <location>
        <begin position="114"/>
        <end position="123"/>
    </location>
</feature>
<proteinExistence type="predicted"/>
<dbReference type="AlphaFoldDB" id="A0AA36G0R8"/>
<organism evidence="3 4">
    <name type="scientific">Mesorhabditis spiculigera</name>
    <dbReference type="NCBI Taxonomy" id="96644"/>
    <lineage>
        <taxon>Eukaryota</taxon>
        <taxon>Metazoa</taxon>
        <taxon>Ecdysozoa</taxon>
        <taxon>Nematoda</taxon>
        <taxon>Chromadorea</taxon>
        <taxon>Rhabditida</taxon>
        <taxon>Rhabditina</taxon>
        <taxon>Rhabditomorpha</taxon>
        <taxon>Rhabditoidea</taxon>
        <taxon>Rhabditidae</taxon>
        <taxon>Mesorhabditinae</taxon>
        <taxon>Mesorhabditis</taxon>
    </lineage>
</organism>
<feature type="compositionally biased region" description="Basic and acidic residues" evidence="1">
    <location>
        <begin position="66"/>
        <end position="103"/>
    </location>
</feature>
<feature type="compositionally biased region" description="Basic and acidic residues" evidence="1">
    <location>
        <begin position="270"/>
        <end position="291"/>
    </location>
</feature>
<evidence type="ECO:0000313" key="3">
    <source>
        <dbReference type="EMBL" id="CAJ0568962.1"/>
    </source>
</evidence>
<keyword evidence="4" id="KW-1185">Reference proteome</keyword>
<comment type="caution">
    <text evidence="3">The sequence shown here is derived from an EMBL/GenBank/DDBJ whole genome shotgun (WGS) entry which is preliminary data.</text>
</comment>
<feature type="non-terminal residue" evidence="3">
    <location>
        <position position="325"/>
    </location>
</feature>
<gene>
    <name evidence="3" type="ORF">MSPICULIGERA_LOCUS7464</name>
</gene>
<sequence length="325" mass="35620">MSAFLFQCLPVFVSITWVVLGGSLCAKKGIPKSARSSSSSKKTASSQSIKTPGSTSGRQAVPRAVSPDRRLVQQNKNDEKHATRGSRELAPAKKKTSVIEKAPEVVVIPKKGPKKQDSIKEKTAPPPKSIIEARTAKPIEIQKQEKPQPKPQPKQPAKQQPPDVKNLNLPRNKMQAIIDGMKHDEEAYPTMSDVMSDWQEKEGKPGDKQPAKRPEPAVDKVVKNTEKEKEIQAGTRHDQAAYPTMDDVRSDWNEAPAADTSTAPPPNNGEKNKDESASTKHDPDTVKDSLCLNREDVLKQVLKEKEEAGLNEHPSGISNLDMSAV</sequence>
<dbReference type="Proteomes" id="UP001177023">
    <property type="component" value="Unassembled WGS sequence"/>
</dbReference>
<feature type="chain" id="PRO_5041434787" evidence="2">
    <location>
        <begin position="22"/>
        <end position="325"/>
    </location>
</feature>
<feature type="compositionally biased region" description="Basic and acidic residues" evidence="1">
    <location>
        <begin position="134"/>
        <end position="148"/>
    </location>
</feature>
<feature type="region of interest" description="Disordered" evidence="1">
    <location>
        <begin position="29"/>
        <end position="291"/>
    </location>
</feature>
<accession>A0AA36G0R8</accession>
<evidence type="ECO:0000313" key="4">
    <source>
        <dbReference type="Proteomes" id="UP001177023"/>
    </source>
</evidence>
<reference evidence="3" key="1">
    <citation type="submission" date="2023-06" db="EMBL/GenBank/DDBJ databases">
        <authorList>
            <person name="Delattre M."/>
        </authorList>
    </citation>
    <scope>NUCLEOTIDE SEQUENCE</scope>
    <source>
        <strain evidence="3">AF72</strain>
    </source>
</reference>
<feature type="region of interest" description="Disordered" evidence="1">
    <location>
        <begin position="305"/>
        <end position="325"/>
    </location>
</feature>
<evidence type="ECO:0000256" key="1">
    <source>
        <dbReference type="SAM" id="MobiDB-lite"/>
    </source>
</evidence>
<protein>
    <submittedName>
        <fullName evidence="3">Uncharacterized protein</fullName>
    </submittedName>
</protein>
<name>A0AA36G0R8_9BILA</name>
<feature type="compositionally biased region" description="Polar residues" evidence="1">
    <location>
        <begin position="316"/>
        <end position="325"/>
    </location>
</feature>
<feature type="signal peptide" evidence="2">
    <location>
        <begin position="1"/>
        <end position="21"/>
    </location>
</feature>
<feature type="compositionally biased region" description="Basic and acidic residues" evidence="1">
    <location>
        <begin position="198"/>
        <end position="239"/>
    </location>
</feature>